<keyword evidence="5 10" id="KW-0812">Transmembrane</keyword>
<dbReference type="InterPro" id="IPR023997">
    <property type="entry name" value="TonB-dep_OMP_SusC/RagA_CS"/>
</dbReference>
<dbReference type="Gene3D" id="2.40.170.20">
    <property type="entry name" value="TonB-dependent receptor, beta-barrel domain"/>
    <property type="match status" value="1"/>
</dbReference>
<keyword evidence="7 11" id="KW-0798">TonB box</keyword>
<keyword evidence="4" id="KW-0410">Iron transport</keyword>
<dbReference type="SUPFAM" id="SSF49464">
    <property type="entry name" value="Carboxypeptidase regulatory domain-like"/>
    <property type="match status" value="1"/>
</dbReference>
<evidence type="ECO:0000256" key="3">
    <source>
        <dbReference type="ARBA" id="ARBA00022452"/>
    </source>
</evidence>
<dbReference type="Gene3D" id="2.60.40.1120">
    <property type="entry name" value="Carboxypeptidase-like, regulatory domain"/>
    <property type="match status" value="1"/>
</dbReference>
<evidence type="ECO:0000256" key="10">
    <source>
        <dbReference type="PROSITE-ProRule" id="PRU01360"/>
    </source>
</evidence>
<dbReference type="NCBIfam" id="TIGR04057">
    <property type="entry name" value="SusC_RagA_signa"/>
    <property type="match status" value="1"/>
</dbReference>
<dbReference type="Proteomes" id="UP000286063">
    <property type="component" value="Unassembled WGS sequence"/>
</dbReference>
<dbReference type="Pfam" id="PF07715">
    <property type="entry name" value="Plug"/>
    <property type="match status" value="1"/>
</dbReference>
<dbReference type="EMBL" id="CP069450">
    <property type="protein sequence ID" value="QRO50576.1"/>
    <property type="molecule type" value="Genomic_DNA"/>
</dbReference>
<dbReference type="EMBL" id="QSCR01000003">
    <property type="protein sequence ID" value="RGY20375.1"/>
    <property type="molecule type" value="Genomic_DNA"/>
</dbReference>
<dbReference type="InterPro" id="IPR039426">
    <property type="entry name" value="TonB-dep_rcpt-like"/>
</dbReference>
<protein>
    <submittedName>
        <fullName evidence="14">SusC/RagA family TonB-linked outer membrane protein</fullName>
    </submittedName>
</protein>
<evidence type="ECO:0000313" key="14">
    <source>
        <dbReference type="EMBL" id="RGV35895.1"/>
    </source>
</evidence>
<dbReference type="InterPro" id="IPR008969">
    <property type="entry name" value="CarboxyPept-like_regulatory"/>
</dbReference>
<dbReference type="EMBL" id="QRZA01000003">
    <property type="protein sequence ID" value="RGV35895.1"/>
    <property type="molecule type" value="Genomic_DNA"/>
</dbReference>
<dbReference type="Proteomes" id="UP000283589">
    <property type="component" value="Unassembled WGS sequence"/>
</dbReference>
<keyword evidence="2 10" id="KW-0813">Transport</keyword>
<dbReference type="RefSeq" id="WP_027200751.1">
    <property type="nucleotide sequence ID" value="NZ_CAJKXH010000009.1"/>
</dbReference>
<evidence type="ECO:0000313" key="15">
    <source>
        <dbReference type="EMBL" id="RGY20375.1"/>
    </source>
</evidence>
<keyword evidence="6" id="KW-0408">Iron</keyword>
<dbReference type="Gene3D" id="3.55.50.30">
    <property type="match status" value="1"/>
</dbReference>
<evidence type="ECO:0000313" key="13">
    <source>
        <dbReference type="EMBL" id="QRO50576.1"/>
    </source>
</evidence>
<dbReference type="STRING" id="1121130.GCA_000519105_01973"/>
<evidence type="ECO:0000256" key="6">
    <source>
        <dbReference type="ARBA" id="ARBA00023004"/>
    </source>
</evidence>
<evidence type="ECO:0000313" key="16">
    <source>
        <dbReference type="Proteomes" id="UP000283589"/>
    </source>
</evidence>
<feature type="domain" description="Secretin/TonB short N-terminal" evidence="12">
    <location>
        <begin position="69"/>
        <end position="120"/>
    </location>
</feature>
<evidence type="ECO:0000256" key="11">
    <source>
        <dbReference type="RuleBase" id="RU003357"/>
    </source>
</evidence>
<evidence type="ECO:0000256" key="5">
    <source>
        <dbReference type="ARBA" id="ARBA00022692"/>
    </source>
</evidence>
<keyword evidence="18" id="KW-1185">Reference proteome</keyword>
<comment type="subcellular location">
    <subcellularLocation>
        <location evidence="1 10">Cell outer membrane</location>
        <topology evidence="1 10">Multi-pass membrane protein</topology>
    </subcellularLocation>
</comment>
<dbReference type="NCBIfam" id="TIGR04056">
    <property type="entry name" value="OMP_RagA_SusC"/>
    <property type="match status" value="1"/>
</dbReference>
<dbReference type="InterPro" id="IPR037066">
    <property type="entry name" value="Plug_dom_sf"/>
</dbReference>
<dbReference type="SMART" id="SM00965">
    <property type="entry name" value="STN"/>
    <property type="match status" value="1"/>
</dbReference>
<gene>
    <name evidence="14" type="ORF">DWW18_03690</name>
    <name evidence="15" type="ORF">DXA50_02960</name>
    <name evidence="13" type="ORF">I6J59_02775</name>
</gene>
<evidence type="ECO:0000256" key="1">
    <source>
        <dbReference type="ARBA" id="ARBA00004571"/>
    </source>
</evidence>
<keyword evidence="8 10" id="KW-0472">Membrane</keyword>
<evidence type="ECO:0000256" key="8">
    <source>
        <dbReference type="ARBA" id="ARBA00023136"/>
    </source>
</evidence>
<dbReference type="SUPFAM" id="SSF56935">
    <property type="entry name" value="Porins"/>
    <property type="match status" value="1"/>
</dbReference>
<keyword evidence="9 10" id="KW-0998">Cell outer membrane</keyword>
<dbReference type="InterPro" id="IPR036942">
    <property type="entry name" value="Beta-barrel_TonB_sf"/>
</dbReference>
<dbReference type="Proteomes" id="UP000654720">
    <property type="component" value="Chromosome"/>
</dbReference>
<dbReference type="PROSITE" id="PS52016">
    <property type="entry name" value="TONB_DEPENDENT_REC_3"/>
    <property type="match status" value="1"/>
</dbReference>
<evidence type="ECO:0000256" key="4">
    <source>
        <dbReference type="ARBA" id="ARBA00022496"/>
    </source>
</evidence>
<keyword evidence="4" id="KW-0406">Ion transport</keyword>
<proteinExistence type="inferred from homology"/>
<dbReference type="GeneID" id="93096609"/>
<comment type="similarity">
    <text evidence="10 11">Belongs to the TonB-dependent receptor family.</text>
</comment>
<reference evidence="16 17" key="1">
    <citation type="submission" date="2018-08" db="EMBL/GenBank/DDBJ databases">
        <title>A genome reference for cultivated species of the human gut microbiota.</title>
        <authorList>
            <person name="Zou Y."/>
            <person name="Xue W."/>
            <person name="Luo G."/>
        </authorList>
    </citation>
    <scope>NUCLEOTIDE SEQUENCE [LARGE SCALE GENOMIC DNA]</scope>
    <source>
        <strain evidence="14 16">AF14-49</strain>
        <strain evidence="15 17">OF02-7</strain>
    </source>
</reference>
<dbReference type="InterPro" id="IPR011662">
    <property type="entry name" value="Secretin/TonB_short_N"/>
</dbReference>
<reference evidence="13 18" key="2">
    <citation type="submission" date="2021-02" db="EMBL/GenBank/DDBJ databases">
        <title>FDA dAtabase for Regulatory Grade micrObial Sequences (FDA-ARGOS): Supporting development and validation of Infectious Disease Dx tests.</title>
        <authorList>
            <person name="Carlson P."/>
            <person name="Fischbach M."/>
            <person name="Hastie J."/>
            <person name="Bilen M."/>
            <person name="Cheng A."/>
            <person name="Tallon L."/>
            <person name="Sadzewicz L."/>
            <person name="Zhao X."/>
            <person name="Boylan J."/>
            <person name="Ott S."/>
            <person name="Bowen H."/>
            <person name="Vavikolanu K."/>
            <person name="Mehta A."/>
            <person name="Aluvathingal J."/>
            <person name="Nadendla S."/>
            <person name="Yan Y."/>
            <person name="Sichtig H."/>
        </authorList>
    </citation>
    <scope>NUCLEOTIDE SEQUENCE [LARGE SCALE GENOMIC DNA]</scope>
    <source>
        <strain evidence="13 18">FDAARGOS_1229</strain>
    </source>
</reference>
<dbReference type="AlphaFoldDB" id="A0A412X552"/>
<dbReference type="Pfam" id="PF00593">
    <property type="entry name" value="TonB_dep_Rec_b-barrel"/>
    <property type="match status" value="1"/>
</dbReference>
<dbReference type="Pfam" id="PF13715">
    <property type="entry name" value="CarbopepD_reg_2"/>
    <property type="match status" value="1"/>
</dbReference>
<evidence type="ECO:0000313" key="18">
    <source>
        <dbReference type="Proteomes" id="UP000654720"/>
    </source>
</evidence>
<evidence type="ECO:0000313" key="17">
    <source>
        <dbReference type="Proteomes" id="UP000286063"/>
    </source>
</evidence>
<sequence>MKKNSSIPKAGFRLFRPDPRMFGKLFALFIFMTFCTYSYGVSQNKKMDVHFNNASIDFVIEYLESATDYTFVYNDTDKEGVKITVSLKDADIVTILDAVFKDTPLAYQIKEDRIVVLRRKNNTVKAEEEKQLVVKGRVISEKDKEPIIGATVILEGTTLGVATDVEGEFSINIPEDAKTLIISSIGYAKYRFVLNSNVFDKLNIIQLKDSVSFVDEVVIVGYGTTKVKDATGAVSRLGEKDIAMSPAGASVQSMLQGRAPGVNVMIQSASPTSPVNVMIRGISTLTGNTQPLWVIDGVPDYSQSSTGDVTNALFNLNLSDIESIDILKDVSATAIYGSRAANGVIIVTTKRGKLGMQPTVDLSLRAGIQTINSNKLNALNAAEYKRFVETVGRQSIEIAGFDYNTRLFFNESKFNQLNTSQWDGSMLELLPDAFMDGDTDWWDEMTQNALTTQCDISVRGGTQNSNYFISFGYNDQKGVVKGGRSKLLTGRLNFETLIGKQVKLGVNLSGSSRKTNNKDNLIDNIIRFRPDFPAYNEDGSINLVTTSTVIENPHLTLANRNDGRGLTFSGSAFLEWTILDGLKFKSTGTVNYTNSQTDIFSKKGTRGYATAYNSRNLGNSENNTYVWDNTLTWMKTFGKHNLVAMVGHSIEKYKSRMLSGGAEEFPDEEVLINLGSGADSWADSDEAGNTLVSAIARVNYKYNNRYLATFTFRTDGSSKFGPDKRWGYFPSGALAWVISEEEFMSPLKLYIPYLKLRASVGKIGSQNLGNYDYISLMGAASYDGQPGTKPTSLGNPVLQWEETTSIDVGLDFGLLNERLRGTIGYYNKQINNLIYDGSVPANSSYTTVNQNVGTIANVGWEFDIRGDVIRTDKVNFEIGFNIATNSGKVKKLDGIVKELKMPYYYEYVRLVEGGHIGDWYGYKYAGRLFRTQEEIIALKPVSSTGVQENYFGSYNSPGDAYLIDQDGDGKITAKDKVKLGNFNPKFFGGFNLSLGWKNLYATAVFTYSYGAKRMWYYQYEKTSGVGTYNVYNSIFDSYNFKGGDALFPRLAYTGTVANALCDLYIHDASFLRMNSLNLNYRLPANWFTGTFVNNVELSFSASNLFTITKYPGFDPQGNFGSTSTSATANDVITVAQGVDYSTYPSARTYSLGIKFTFK</sequence>
<dbReference type="InterPro" id="IPR012910">
    <property type="entry name" value="Plug_dom"/>
</dbReference>
<dbReference type="OrthoDB" id="9768177at2"/>
<dbReference type="InterPro" id="IPR000531">
    <property type="entry name" value="Beta-barrel_TonB"/>
</dbReference>
<keyword evidence="3 10" id="KW-1134">Transmembrane beta strand</keyword>
<evidence type="ECO:0000256" key="9">
    <source>
        <dbReference type="ARBA" id="ARBA00023237"/>
    </source>
</evidence>
<dbReference type="InterPro" id="IPR023996">
    <property type="entry name" value="TonB-dep_OMP_SusC/RagA"/>
</dbReference>
<organism evidence="14 16">
    <name type="scientific">Butyricimonas virosa</name>
    <dbReference type="NCBI Taxonomy" id="544645"/>
    <lineage>
        <taxon>Bacteria</taxon>
        <taxon>Pseudomonadati</taxon>
        <taxon>Bacteroidota</taxon>
        <taxon>Bacteroidia</taxon>
        <taxon>Bacteroidales</taxon>
        <taxon>Odoribacteraceae</taxon>
        <taxon>Butyricimonas</taxon>
    </lineage>
</organism>
<name>A0A412X552_9BACT</name>
<dbReference type="GO" id="GO:0006826">
    <property type="term" value="P:iron ion transport"/>
    <property type="evidence" value="ECO:0007669"/>
    <property type="project" value="UniProtKB-KW"/>
</dbReference>
<accession>A0A412X552</accession>
<evidence type="ECO:0000259" key="12">
    <source>
        <dbReference type="SMART" id="SM00965"/>
    </source>
</evidence>
<dbReference type="GO" id="GO:0009279">
    <property type="term" value="C:cell outer membrane"/>
    <property type="evidence" value="ECO:0007669"/>
    <property type="project" value="UniProtKB-SubCell"/>
</dbReference>
<evidence type="ECO:0000256" key="7">
    <source>
        <dbReference type="ARBA" id="ARBA00023077"/>
    </source>
</evidence>
<dbReference type="Gene3D" id="2.170.130.10">
    <property type="entry name" value="TonB-dependent receptor, plug domain"/>
    <property type="match status" value="1"/>
</dbReference>
<evidence type="ECO:0000256" key="2">
    <source>
        <dbReference type="ARBA" id="ARBA00022448"/>
    </source>
</evidence>